<evidence type="ECO:0000313" key="1">
    <source>
        <dbReference type="EMBL" id="TMS05192.1"/>
    </source>
</evidence>
<keyword evidence="2" id="KW-1185">Reference proteome</keyword>
<sequence length="50" mass="5528">IRGSDGQRQSQPRAEVMREAPHLDGRQSSVCLINGVERQLPVLKPCCLAQ</sequence>
<name>A0ACD3QDU7_LARCR</name>
<accession>A0ACD3QDU7</accession>
<protein>
    <submittedName>
        <fullName evidence="1">Uncharacterized protein</fullName>
    </submittedName>
</protein>
<organism evidence="1 2">
    <name type="scientific">Larimichthys crocea</name>
    <name type="common">Large yellow croaker</name>
    <name type="synonym">Pseudosciaena crocea</name>
    <dbReference type="NCBI Taxonomy" id="215358"/>
    <lineage>
        <taxon>Eukaryota</taxon>
        <taxon>Metazoa</taxon>
        <taxon>Chordata</taxon>
        <taxon>Craniata</taxon>
        <taxon>Vertebrata</taxon>
        <taxon>Euteleostomi</taxon>
        <taxon>Actinopterygii</taxon>
        <taxon>Neopterygii</taxon>
        <taxon>Teleostei</taxon>
        <taxon>Neoteleostei</taxon>
        <taxon>Acanthomorphata</taxon>
        <taxon>Eupercaria</taxon>
        <taxon>Sciaenidae</taxon>
        <taxon>Larimichthys</taxon>
    </lineage>
</organism>
<comment type="caution">
    <text evidence="1">The sequence shown here is derived from an EMBL/GenBank/DDBJ whole genome shotgun (WGS) entry which is preliminary data.</text>
</comment>
<gene>
    <name evidence="1" type="ORF">E3U43_004442</name>
</gene>
<feature type="non-terminal residue" evidence="1">
    <location>
        <position position="50"/>
    </location>
</feature>
<proteinExistence type="predicted"/>
<reference evidence="1" key="1">
    <citation type="submission" date="2018-11" db="EMBL/GenBank/DDBJ databases">
        <title>The sequence and de novo assembly of Larimichthys crocea genome using PacBio and Hi-C technologies.</title>
        <authorList>
            <person name="Xu P."/>
            <person name="Chen B."/>
            <person name="Zhou Z."/>
            <person name="Ke Q."/>
            <person name="Wu Y."/>
            <person name="Bai H."/>
            <person name="Pu F."/>
        </authorList>
    </citation>
    <scope>NUCLEOTIDE SEQUENCE</scope>
    <source>
        <tissue evidence="1">Muscle</tissue>
    </source>
</reference>
<evidence type="ECO:0000313" key="2">
    <source>
        <dbReference type="Proteomes" id="UP000793456"/>
    </source>
</evidence>
<dbReference type="Proteomes" id="UP000793456">
    <property type="component" value="Chromosome XX"/>
</dbReference>
<feature type="non-terminal residue" evidence="1">
    <location>
        <position position="1"/>
    </location>
</feature>
<dbReference type="EMBL" id="CM011693">
    <property type="protein sequence ID" value="TMS05192.1"/>
    <property type="molecule type" value="Genomic_DNA"/>
</dbReference>